<dbReference type="HOGENOM" id="CLU_3238833_0_0_11"/>
<dbReference type="EMBL" id="CP007490">
    <property type="protein sequence ID" value="AIC47895.1"/>
    <property type="molecule type" value="Genomic_DNA"/>
</dbReference>
<keyword evidence="1" id="KW-1133">Transmembrane helix</keyword>
<dbReference type="Proteomes" id="UP000067708">
    <property type="component" value="Chromosome"/>
</dbReference>
<accession>A0A060JGN1</accession>
<dbReference type="STRING" id="529884.Rhola_00011010"/>
<proteinExistence type="predicted"/>
<evidence type="ECO:0000256" key="1">
    <source>
        <dbReference type="SAM" id="Phobius"/>
    </source>
</evidence>
<dbReference type="AlphaFoldDB" id="A0A060JGN1"/>
<keyword evidence="1" id="KW-0472">Membrane</keyword>
<feature type="transmembrane region" description="Helical" evidence="1">
    <location>
        <begin position="12"/>
        <end position="35"/>
    </location>
</feature>
<dbReference type="RefSeq" id="WP_265101186.1">
    <property type="nucleotide sequence ID" value="NZ_CP007490.1"/>
</dbReference>
<evidence type="ECO:0000313" key="3">
    <source>
        <dbReference type="Proteomes" id="UP000067708"/>
    </source>
</evidence>
<gene>
    <name evidence="2" type="ORF">Rhola_00011010</name>
</gene>
<reference evidence="2 3" key="1">
    <citation type="journal article" date="2014" name="Int. J. Syst. Evol. Microbiol.">
        <title>Rhodoluna lacicola gen. nov., sp. nov., a planktonic freshwater bacterium with stream-lined genome.</title>
        <authorList>
            <person name="Hahn M."/>
            <person name="Schmidt J."/>
            <person name="Taipale S.J."/>
            <person name="Doolittle W.F."/>
            <person name="Koll U."/>
        </authorList>
    </citation>
    <scope>NUCLEOTIDE SEQUENCE [LARGE SCALE GENOMIC DNA]</scope>
    <source>
        <strain evidence="2 3">MWH-Ta8</strain>
    </source>
</reference>
<name>A0A060JGN1_9MICO</name>
<keyword evidence="3" id="KW-1185">Reference proteome</keyword>
<keyword evidence="1" id="KW-0812">Transmembrane</keyword>
<organism evidence="2 3">
    <name type="scientific">Rhodoluna lacicola</name>
    <dbReference type="NCBI Taxonomy" id="529884"/>
    <lineage>
        <taxon>Bacteria</taxon>
        <taxon>Bacillati</taxon>
        <taxon>Actinomycetota</taxon>
        <taxon>Actinomycetes</taxon>
        <taxon>Micrococcales</taxon>
        <taxon>Microbacteriaceae</taxon>
        <taxon>Luna cluster</taxon>
        <taxon>Luna-1 subcluster</taxon>
        <taxon>Rhodoluna</taxon>
    </lineage>
</organism>
<protein>
    <submittedName>
        <fullName evidence="2">Uncharacterized protein</fullName>
    </submittedName>
</protein>
<evidence type="ECO:0000313" key="2">
    <source>
        <dbReference type="EMBL" id="AIC47895.1"/>
    </source>
</evidence>
<dbReference type="KEGG" id="rla:Rhola_00011010"/>
<sequence length="43" mass="4638">MESNFELPINEVTVLLGLGAVGIITVISLFLYLVVDAVFGKEN</sequence>